<protein>
    <submittedName>
        <fullName evidence="5">Antimicrobial peptide NK-lysin-like</fullName>
    </submittedName>
</protein>
<keyword evidence="4" id="KW-1185">Reference proteome</keyword>
<dbReference type="GeneID" id="136994483"/>
<dbReference type="PANTHER" id="PTHR15541:SF2">
    <property type="entry name" value="GRANULYSIN"/>
    <property type="match status" value="1"/>
</dbReference>
<evidence type="ECO:0000259" key="3">
    <source>
        <dbReference type="PROSITE" id="PS50015"/>
    </source>
</evidence>
<evidence type="ECO:0000256" key="1">
    <source>
        <dbReference type="ARBA" id="ARBA00023157"/>
    </source>
</evidence>
<organism evidence="4 5">
    <name type="scientific">Apteryx mantelli</name>
    <name type="common">North Island brown kiwi</name>
    <dbReference type="NCBI Taxonomy" id="2696672"/>
    <lineage>
        <taxon>Eukaryota</taxon>
        <taxon>Metazoa</taxon>
        <taxon>Chordata</taxon>
        <taxon>Craniata</taxon>
        <taxon>Vertebrata</taxon>
        <taxon>Euteleostomi</taxon>
        <taxon>Archelosauria</taxon>
        <taxon>Archosauria</taxon>
        <taxon>Dinosauria</taxon>
        <taxon>Saurischia</taxon>
        <taxon>Theropoda</taxon>
        <taxon>Coelurosauria</taxon>
        <taxon>Aves</taxon>
        <taxon>Palaeognathae</taxon>
        <taxon>Apterygiformes</taxon>
        <taxon>Apterygidae</taxon>
        <taxon>Apteryx</taxon>
    </lineage>
</organism>
<feature type="chain" id="PRO_5047237068" evidence="2">
    <location>
        <begin position="25"/>
        <end position="156"/>
    </location>
</feature>
<proteinExistence type="predicted"/>
<dbReference type="PROSITE" id="PS50015">
    <property type="entry name" value="SAP_B"/>
    <property type="match status" value="1"/>
</dbReference>
<feature type="signal peptide" evidence="2">
    <location>
        <begin position="1"/>
        <end position="24"/>
    </location>
</feature>
<gene>
    <name evidence="5" type="primary">LOC136994483</name>
</gene>
<keyword evidence="1" id="KW-1015">Disulfide bond</keyword>
<dbReference type="InterPro" id="IPR008139">
    <property type="entry name" value="SaposinB_dom"/>
</dbReference>
<dbReference type="InterPro" id="IPR011001">
    <property type="entry name" value="Saposin-like"/>
</dbReference>
<dbReference type="PANTHER" id="PTHR15541">
    <property type="entry name" value="GRANULYSIN RELATED"/>
    <property type="match status" value="1"/>
</dbReference>
<dbReference type="Proteomes" id="UP001652627">
    <property type="component" value="Chromosome 29"/>
</dbReference>
<keyword evidence="2" id="KW-0732">Signal</keyword>
<dbReference type="Gene3D" id="1.10.225.10">
    <property type="entry name" value="Saposin-like"/>
    <property type="match status" value="1"/>
</dbReference>
<feature type="domain" description="Saposin B-type" evidence="3">
    <location>
        <begin position="77"/>
        <end position="156"/>
    </location>
</feature>
<evidence type="ECO:0000313" key="4">
    <source>
        <dbReference type="Proteomes" id="UP001652627"/>
    </source>
</evidence>
<dbReference type="SUPFAM" id="SSF47862">
    <property type="entry name" value="Saposin"/>
    <property type="match status" value="1"/>
</dbReference>
<evidence type="ECO:0000256" key="2">
    <source>
        <dbReference type="SAM" id="SignalP"/>
    </source>
</evidence>
<dbReference type="SMART" id="SM00741">
    <property type="entry name" value="SapB"/>
    <property type="match status" value="1"/>
</dbReference>
<dbReference type="InterPro" id="IPR038847">
    <property type="entry name" value="Granulysin-like"/>
</dbReference>
<reference evidence="5" key="1">
    <citation type="submission" date="2025-08" db="UniProtKB">
        <authorList>
            <consortium name="RefSeq"/>
        </authorList>
    </citation>
    <scope>IDENTIFICATION</scope>
    <source>
        <tissue evidence="5">Blood</tissue>
    </source>
</reference>
<accession>A0ABM4FUH6</accession>
<name>A0ABM4FUH6_9AVES</name>
<evidence type="ECO:0000313" key="5">
    <source>
        <dbReference type="RefSeq" id="XP_067168590.1"/>
    </source>
</evidence>
<dbReference type="RefSeq" id="XP_067168590.1">
    <property type="nucleotide sequence ID" value="XM_067312489.1"/>
</dbReference>
<sequence length="156" mass="16834">MAPPLLALLPAVTALLLAGMGAEGLHPRVPAVPARAKGCSPDTPECQVPSASGDGLQLLFEDLEMLERMGDAGQDPGELRCAICKKVLKKLKSLVPNTHNTTRVTQAARKVCSLLPRDISERCNNLVNRYLEPIEAGLVRDEEPASICTNIRWCQP</sequence>